<evidence type="ECO:0000256" key="2">
    <source>
        <dbReference type="ARBA" id="ARBA00022448"/>
    </source>
</evidence>
<dbReference type="CDD" id="cd03255">
    <property type="entry name" value="ABC_MJ0796_LolCDE_FtsE"/>
    <property type="match status" value="1"/>
</dbReference>
<keyword evidence="4" id="KW-0067">ATP-binding</keyword>
<dbReference type="SMART" id="SM00382">
    <property type="entry name" value="AAA"/>
    <property type="match status" value="1"/>
</dbReference>
<comment type="similarity">
    <text evidence="1">Belongs to the ABC transporter superfamily.</text>
</comment>
<dbReference type="GO" id="GO:0005524">
    <property type="term" value="F:ATP binding"/>
    <property type="evidence" value="ECO:0007669"/>
    <property type="project" value="UniProtKB-KW"/>
</dbReference>
<dbReference type="InterPro" id="IPR017871">
    <property type="entry name" value="ABC_transporter-like_CS"/>
</dbReference>
<evidence type="ECO:0000313" key="7">
    <source>
        <dbReference type="EMBL" id="CAF3499475.1"/>
    </source>
</evidence>
<evidence type="ECO:0000256" key="3">
    <source>
        <dbReference type="ARBA" id="ARBA00022741"/>
    </source>
</evidence>
<dbReference type="GO" id="GO:0022857">
    <property type="term" value="F:transmembrane transporter activity"/>
    <property type="evidence" value="ECO:0007669"/>
    <property type="project" value="UniProtKB-ARBA"/>
</dbReference>
<dbReference type="InterPro" id="IPR017911">
    <property type="entry name" value="MacB-like_ATP-bd"/>
</dbReference>
<evidence type="ECO:0000256" key="4">
    <source>
        <dbReference type="ARBA" id="ARBA00022840"/>
    </source>
</evidence>
<evidence type="ECO:0000313" key="8">
    <source>
        <dbReference type="Proteomes" id="UP000677228"/>
    </source>
</evidence>
<dbReference type="InterPro" id="IPR027417">
    <property type="entry name" value="P-loop_NTPase"/>
</dbReference>
<keyword evidence="2" id="KW-0813">Transport</keyword>
<gene>
    <name evidence="6" type="ORF">OVA965_LOCUS433</name>
    <name evidence="7" type="ORF">TMI583_LOCUS433</name>
</gene>
<dbReference type="PANTHER" id="PTHR42798:SF2">
    <property type="entry name" value="ABC TRANSPORTER ATP-BINDING PROTEIN MG467-RELATED"/>
    <property type="match status" value="1"/>
</dbReference>
<comment type="caution">
    <text evidence="6">The sequence shown here is derived from an EMBL/GenBank/DDBJ whole genome shotgun (WGS) entry which is preliminary data.</text>
</comment>
<dbReference type="SUPFAM" id="SSF52540">
    <property type="entry name" value="P-loop containing nucleoside triphosphate hydrolases"/>
    <property type="match status" value="1"/>
</dbReference>
<evidence type="ECO:0000256" key="1">
    <source>
        <dbReference type="ARBA" id="ARBA00005417"/>
    </source>
</evidence>
<dbReference type="Pfam" id="PF00005">
    <property type="entry name" value="ABC_tran"/>
    <property type="match status" value="1"/>
</dbReference>
<name>A0A8S2CNN0_9BILA</name>
<dbReference type="GO" id="GO:0098796">
    <property type="term" value="C:membrane protein complex"/>
    <property type="evidence" value="ECO:0007669"/>
    <property type="project" value="UniProtKB-ARBA"/>
</dbReference>
<protein>
    <recommendedName>
        <fullName evidence="5">ABC transporter domain-containing protein</fullName>
    </recommendedName>
</protein>
<dbReference type="AlphaFoldDB" id="A0A8S2CNN0"/>
<evidence type="ECO:0000313" key="6">
    <source>
        <dbReference type="EMBL" id="CAF0726003.1"/>
    </source>
</evidence>
<dbReference type="PANTHER" id="PTHR42798">
    <property type="entry name" value="LIPOPROTEIN-RELEASING SYSTEM ATP-BINDING PROTEIN LOLD"/>
    <property type="match status" value="1"/>
</dbReference>
<dbReference type="InterPro" id="IPR003593">
    <property type="entry name" value="AAA+_ATPase"/>
</dbReference>
<dbReference type="Proteomes" id="UP000677228">
    <property type="component" value="Unassembled WGS sequence"/>
</dbReference>
<sequence length="581" mass="65200">MNKKPKGEIQIKNVENHIIDVINAGKKYTSRATIFTAIDDVNISITKGEFVAILGPSGSGKSTLLNILSGLDRPTHGEIVINGVNIAALTDSQLTRFRRDNVGFIFQSYNLLPTLNAKENAKIGQQLQTDKSKRLPIEQVFSDIGMDAHVNKRIDEISGGQQQRVSIARAISKNPILLFADEPTGALDENTAKKVLKIFLDLNEKYKTTIILVTHDKDIAKLAHKIIRVRNNKIQKHAKLITEVDKQKLSENSDYFLYLNSNESNLIDHYEIPIVSEKSIVIPNGIYPIEGSPITPETIYDENGYFQQNLNFPDLRLQIKEAQEIFTSRLQKILKFTRQGLIDLTSAALKNKFPNSTGNFEEFIDIEPVISAEIVSEINSKTYKFVENSLNSISKPVVYDEANGTSKNLLSLTFIAIPMSISIIPMALGKFKALSYFETPTFQGGQYSALLLRDPFSAEQDIFGRPYQLNEVGYSNDALVGKLKAPLEMSYLVDVSLDAINAYPTDEKELAQKKRAYIWVANDLGSQLGRRQELLRTALENLVSQIYLEVDHNNYYGFKQVVGSNNEPINQPNLVYAEDLF</sequence>
<proteinExistence type="inferred from homology"/>
<accession>A0A8S2CNN0</accession>
<dbReference type="PROSITE" id="PS50893">
    <property type="entry name" value="ABC_TRANSPORTER_2"/>
    <property type="match status" value="1"/>
</dbReference>
<reference evidence="6" key="1">
    <citation type="submission" date="2021-02" db="EMBL/GenBank/DDBJ databases">
        <authorList>
            <person name="Nowell W R."/>
        </authorList>
    </citation>
    <scope>NUCLEOTIDE SEQUENCE</scope>
</reference>
<dbReference type="GO" id="GO:0016887">
    <property type="term" value="F:ATP hydrolysis activity"/>
    <property type="evidence" value="ECO:0007669"/>
    <property type="project" value="InterPro"/>
</dbReference>
<evidence type="ECO:0000259" key="5">
    <source>
        <dbReference type="PROSITE" id="PS50893"/>
    </source>
</evidence>
<dbReference type="PROSITE" id="PS00211">
    <property type="entry name" value="ABC_TRANSPORTER_1"/>
    <property type="match status" value="1"/>
</dbReference>
<dbReference type="Gene3D" id="3.40.50.300">
    <property type="entry name" value="P-loop containing nucleotide triphosphate hydrolases"/>
    <property type="match status" value="1"/>
</dbReference>
<dbReference type="EMBL" id="CAJOBA010000057">
    <property type="protein sequence ID" value="CAF3499475.1"/>
    <property type="molecule type" value="Genomic_DNA"/>
</dbReference>
<keyword evidence="3" id="KW-0547">Nucleotide-binding</keyword>
<organism evidence="6 8">
    <name type="scientific">Didymodactylos carnosus</name>
    <dbReference type="NCBI Taxonomy" id="1234261"/>
    <lineage>
        <taxon>Eukaryota</taxon>
        <taxon>Metazoa</taxon>
        <taxon>Spiralia</taxon>
        <taxon>Gnathifera</taxon>
        <taxon>Rotifera</taxon>
        <taxon>Eurotatoria</taxon>
        <taxon>Bdelloidea</taxon>
        <taxon>Philodinida</taxon>
        <taxon>Philodinidae</taxon>
        <taxon>Didymodactylos</taxon>
    </lineage>
</organism>
<dbReference type="Proteomes" id="UP000682733">
    <property type="component" value="Unassembled WGS sequence"/>
</dbReference>
<feature type="domain" description="ABC transporter" evidence="5">
    <location>
        <begin position="19"/>
        <end position="256"/>
    </location>
</feature>
<dbReference type="EMBL" id="CAJNOK010000057">
    <property type="protein sequence ID" value="CAF0726003.1"/>
    <property type="molecule type" value="Genomic_DNA"/>
</dbReference>
<dbReference type="InterPro" id="IPR003439">
    <property type="entry name" value="ABC_transporter-like_ATP-bd"/>
</dbReference>
<dbReference type="FunFam" id="3.40.50.300:FF:000032">
    <property type="entry name" value="Export ABC transporter ATP-binding protein"/>
    <property type="match status" value="1"/>
</dbReference>